<dbReference type="Pfam" id="PF00440">
    <property type="entry name" value="TetR_N"/>
    <property type="match status" value="1"/>
</dbReference>
<dbReference type="SUPFAM" id="SSF48498">
    <property type="entry name" value="Tetracyclin repressor-like, C-terminal domain"/>
    <property type="match status" value="1"/>
</dbReference>
<evidence type="ECO:0000256" key="1">
    <source>
        <dbReference type="ARBA" id="ARBA00023125"/>
    </source>
</evidence>
<comment type="caution">
    <text evidence="4">The sequence shown here is derived from an EMBL/GenBank/DDBJ whole genome shotgun (WGS) entry which is preliminary data.</text>
</comment>
<dbReference type="EMBL" id="JAWDIO010000002">
    <property type="protein sequence ID" value="MDU0355047.1"/>
    <property type="molecule type" value="Genomic_DNA"/>
</dbReference>
<protein>
    <submittedName>
        <fullName evidence="4">TetR/AcrR family transcriptional regulator</fullName>
    </submittedName>
</protein>
<dbReference type="RefSeq" id="WP_316026604.1">
    <property type="nucleotide sequence ID" value="NZ_JAWDIO010000002.1"/>
</dbReference>
<dbReference type="InterPro" id="IPR036271">
    <property type="entry name" value="Tet_transcr_reg_TetR-rel_C_sf"/>
</dbReference>
<organism evidence="4 5">
    <name type="scientific">Paraglaciecola aquimarina</name>
    <dbReference type="NCBI Taxonomy" id="1235557"/>
    <lineage>
        <taxon>Bacteria</taxon>
        <taxon>Pseudomonadati</taxon>
        <taxon>Pseudomonadota</taxon>
        <taxon>Gammaproteobacteria</taxon>
        <taxon>Alteromonadales</taxon>
        <taxon>Alteromonadaceae</taxon>
        <taxon>Paraglaciecola</taxon>
    </lineage>
</organism>
<proteinExistence type="predicted"/>
<dbReference type="InterPro" id="IPR050109">
    <property type="entry name" value="HTH-type_TetR-like_transc_reg"/>
</dbReference>
<dbReference type="PRINTS" id="PR00455">
    <property type="entry name" value="HTHTETR"/>
</dbReference>
<dbReference type="InterPro" id="IPR001647">
    <property type="entry name" value="HTH_TetR"/>
</dbReference>
<dbReference type="Pfam" id="PF08362">
    <property type="entry name" value="TetR_C_3"/>
    <property type="match status" value="1"/>
</dbReference>
<evidence type="ECO:0000313" key="5">
    <source>
        <dbReference type="Proteomes" id="UP001247805"/>
    </source>
</evidence>
<dbReference type="SUPFAM" id="SSF46689">
    <property type="entry name" value="Homeodomain-like"/>
    <property type="match status" value="1"/>
</dbReference>
<sequence>MSITTKQNKKELVRELNKLNILNAAEELFSKLGYDGASISMIAQKADLPKANVHYYFKNKDNLYEAVLQRIISNWNLGLDDVTVDDEPAKVLHKYIKNKVKLAINKPLQSRLFASEIIRGAPYLADYLRKNTRPWVRAKCQLFQDWIDANKMDKVDPHHLLFLIWSTTQYYADYQAEVLLVQNKLEYEENDVTQITHSITSIILKGIGLAMPKNVEDHQ</sequence>
<accession>A0ABU3SYQ4</accession>
<dbReference type="Gene3D" id="1.10.357.10">
    <property type="entry name" value="Tetracycline Repressor, domain 2"/>
    <property type="match status" value="1"/>
</dbReference>
<feature type="domain" description="HTH tetR-type" evidence="3">
    <location>
        <begin position="15"/>
        <end position="75"/>
    </location>
</feature>
<dbReference type="PANTHER" id="PTHR30328">
    <property type="entry name" value="TRANSCRIPTIONAL REPRESSOR"/>
    <property type="match status" value="1"/>
</dbReference>
<name>A0ABU3SYQ4_9ALTE</name>
<feature type="DNA-binding region" description="H-T-H motif" evidence="2">
    <location>
        <begin position="38"/>
        <end position="57"/>
    </location>
</feature>
<keyword evidence="1 2" id="KW-0238">DNA-binding</keyword>
<dbReference type="PANTHER" id="PTHR30328:SF54">
    <property type="entry name" value="HTH-TYPE TRANSCRIPTIONAL REPRESSOR SCO4008"/>
    <property type="match status" value="1"/>
</dbReference>
<evidence type="ECO:0000313" key="4">
    <source>
        <dbReference type="EMBL" id="MDU0355047.1"/>
    </source>
</evidence>
<reference evidence="4 5" key="1">
    <citation type="submission" date="2023-10" db="EMBL/GenBank/DDBJ databases">
        <title>Glaciecola aquimarina strain GGW-M5 nov., isolated from a coastal seawater.</title>
        <authorList>
            <person name="Bayburt H."/>
            <person name="Kim J.M."/>
            <person name="Choi B.J."/>
            <person name="Jeon C.O."/>
        </authorList>
    </citation>
    <scope>NUCLEOTIDE SEQUENCE [LARGE SCALE GENOMIC DNA]</scope>
    <source>
        <strain evidence="4 5">KCTC 32108</strain>
    </source>
</reference>
<evidence type="ECO:0000256" key="2">
    <source>
        <dbReference type="PROSITE-ProRule" id="PRU00335"/>
    </source>
</evidence>
<keyword evidence="5" id="KW-1185">Reference proteome</keyword>
<gene>
    <name evidence="4" type="ORF">RS130_15085</name>
</gene>
<dbReference type="Gene3D" id="1.10.10.60">
    <property type="entry name" value="Homeodomain-like"/>
    <property type="match status" value="1"/>
</dbReference>
<dbReference type="InterPro" id="IPR013573">
    <property type="entry name" value="Tscrpt_reg_YcdC_C"/>
</dbReference>
<dbReference type="Proteomes" id="UP001247805">
    <property type="component" value="Unassembled WGS sequence"/>
</dbReference>
<dbReference type="PROSITE" id="PS50977">
    <property type="entry name" value="HTH_TETR_2"/>
    <property type="match status" value="1"/>
</dbReference>
<evidence type="ECO:0000259" key="3">
    <source>
        <dbReference type="PROSITE" id="PS50977"/>
    </source>
</evidence>
<dbReference type="InterPro" id="IPR009057">
    <property type="entry name" value="Homeodomain-like_sf"/>
</dbReference>